<proteinExistence type="predicted"/>
<keyword evidence="2" id="KW-1185">Reference proteome</keyword>
<dbReference type="AlphaFoldDB" id="A0A5P9NZK6"/>
<evidence type="ECO:0000313" key="2">
    <source>
        <dbReference type="Proteomes" id="UP000326170"/>
    </source>
</evidence>
<dbReference type="KEGG" id="nas:GCU68_01580"/>
<protein>
    <submittedName>
        <fullName evidence="1">Metal-binding protein</fullName>
    </submittedName>
</protein>
<dbReference type="RefSeq" id="WP_152938721.1">
    <property type="nucleotide sequence ID" value="NZ_CP045488.1"/>
</dbReference>
<accession>A0A5P9NZK6</accession>
<dbReference type="OrthoDB" id="262137at2157"/>
<evidence type="ECO:0000313" key="1">
    <source>
        <dbReference type="EMBL" id="QFU81338.1"/>
    </source>
</evidence>
<gene>
    <name evidence="1" type="ORF">GCU68_01580</name>
</gene>
<dbReference type="InterPro" id="IPR007332">
    <property type="entry name" value="DUF411"/>
</dbReference>
<dbReference type="GeneID" id="42299699"/>
<organism evidence="1 2">
    <name type="scientific">Natronorubrum aibiense</name>
    <dbReference type="NCBI Taxonomy" id="348826"/>
    <lineage>
        <taxon>Archaea</taxon>
        <taxon>Methanobacteriati</taxon>
        <taxon>Methanobacteriota</taxon>
        <taxon>Stenosarchaea group</taxon>
        <taxon>Halobacteria</taxon>
        <taxon>Halobacteriales</taxon>
        <taxon>Natrialbaceae</taxon>
        <taxon>Natronorubrum</taxon>
    </lineage>
</organism>
<sequence>MTVTRRRLCSAGLTLALVGASGCLDGTETESENADGDDWAWSGTLPVDSVVQYHDPSCGCCSEYVDYLERHDIDVQVESTADLEDVKRDVGVPEEAMSCHTLEVGDYLVEGHVPLEAIATMLEDEPAIDGISAPGMPQYSPGMGPRGDEPLTIYAFDAAGDLSTYTTV</sequence>
<reference evidence="1 2" key="1">
    <citation type="journal article" date="2007" name="Int. J. Syst. Evol. Microbiol.">
        <title>Natronorubrum sulfidifaciens sp. nov., an extremely haloalkaliphilic archaeon isolated from Aiding salt lake in Xin-Jiang, China.</title>
        <authorList>
            <person name="Cui H.L."/>
            <person name="Tohty D."/>
            <person name="Liu H.C."/>
            <person name="Liu S.J."/>
            <person name="Oren A."/>
            <person name="Zhou P.J."/>
        </authorList>
    </citation>
    <scope>NUCLEOTIDE SEQUENCE [LARGE SCALE GENOMIC DNA]</scope>
    <source>
        <strain evidence="1 2">7-3</strain>
    </source>
</reference>
<dbReference type="Pfam" id="PF04214">
    <property type="entry name" value="DUF411"/>
    <property type="match status" value="1"/>
</dbReference>
<dbReference type="PROSITE" id="PS51257">
    <property type="entry name" value="PROKAR_LIPOPROTEIN"/>
    <property type="match status" value="1"/>
</dbReference>
<dbReference type="Proteomes" id="UP000326170">
    <property type="component" value="Chromosome"/>
</dbReference>
<name>A0A5P9NZK6_9EURY</name>
<dbReference type="EMBL" id="CP045488">
    <property type="protein sequence ID" value="QFU81338.1"/>
    <property type="molecule type" value="Genomic_DNA"/>
</dbReference>